<dbReference type="EMBL" id="UGRY01000006">
    <property type="protein sequence ID" value="SUD49209.1"/>
    <property type="molecule type" value="Genomic_DNA"/>
</dbReference>
<keyword evidence="2" id="KW-1185">Reference proteome</keyword>
<gene>
    <name evidence="1" type="ORF">NCTC1934_06561</name>
</gene>
<evidence type="ECO:0000313" key="2">
    <source>
        <dbReference type="Proteomes" id="UP000255467"/>
    </source>
</evidence>
<dbReference type="Proteomes" id="UP000255467">
    <property type="component" value="Unassembled WGS sequence"/>
</dbReference>
<organism evidence="1 2">
    <name type="scientific">Nocardia otitidiscaviarum</name>
    <dbReference type="NCBI Taxonomy" id="1823"/>
    <lineage>
        <taxon>Bacteria</taxon>
        <taxon>Bacillati</taxon>
        <taxon>Actinomycetota</taxon>
        <taxon>Actinomycetes</taxon>
        <taxon>Mycobacteriales</taxon>
        <taxon>Nocardiaceae</taxon>
        <taxon>Nocardia</taxon>
    </lineage>
</organism>
<proteinExistence type="predicted"/>
<dbReference type="AlphaFoldDB" id="A0A379JKP2"/>
<accession>A0A379JKP2</accession>
<sequence length="60" mass="6647">MMVVTGNPPLRLYAGHLPRKGRLGVTVDQLPDRGSDWDPLAVATDTVLRGKKARPRRSRP</sequence>
<reference evidence="1 2" key="1">
    <citation type="submission" date="2018-06" db="EMBL/GenBank/DDBJ databases">
        <authorList>
            <consortium name="Pathogen Informatics"/>
            <person name="Doyle S."/>
        </authorList>
    </citation>
    <scope>NUCLEOTIDE SEQUENCE [LARGE SCALE GENOMIC DNA]</scope>
    <source>
        <strain evidence="1 2">NCTC1934</strain>
    </source>
</reference>
<protein>
    <submittedName>
        <fullName evidence="1">Uncharacterized protein</fullName>
    </submittedName>
</protein>
<evidence type="ECO:0000313" key="1">
    <source>
        <dbReference type="EMBL" id="SUD49209.1"/>
    </source>
</evidence>
<name>A0A379JKP2_9NOCA</name>